<keyword evidence="2" id="KW-0813">Transport</keyword>
<evidence type="ECO:0000256" key="2">
    <source>
        <dbReference type="ARBA" id="ARBA00022448"/>
    </source>
</evidence>
<feature type="transmembrane region" description="Helical" evidence="10">
    <location>
        <begin position="433"/>
        <end position="455"/>
    </location>
</feature>
<dbReference type="Proteomes" id="UP001589607">
    <property type="component" value="Unassembled WGS sequence"/>
</dbReference>
<dbReference type="PANTHER" id="PTHR43298:SF2">
    <property type="entry name" value="FMN_FAD EXPORTER YEEO-RELATED"/>
    <property type="match status" value="1"/>
</dbReference>
<feature type="transmembrane region" description="Helical" evidence="10">
    <location>
        <begin position="211"/>
        <end position="234"/>
    </location>
</feature>
<dbReference type="PANTHER" id="PTHR43298">
    <property type="entry name" value="MULTIDRUG RESISTANCE PROTEIN NORM-RELATED"/>
    <property type="match status" value="1"/>
</dbReference>
<dbReference type="InterPro" id="IPR048279">
    <property type="entry name" value="MdtK-like"/>
</dbReference>
<evidence type="ECO:0000313" key="11">
    <source>
        <dbReference type="EMBL" id="MFB9098730.1"/>
    </source>
</evidence>
<comment type="subcellular location">
    <subcellularLocation>
        <location evidence="1">Cell membrane</location>
        <topology evidence="1">Multi-pass membrane protein</topology>
    </subcellularLocation>
</comment>
<sequence>MKKKISFLKEVISGKEEYDFTTIDLNKAILLLAIPMILELVLESVFALVDLYFVGHLENSNLAIQIIGLTESVNTIIYSISIGLSVAATAIVSRRVGEKKPKKAGKVAMQSIFIALVISIFVSVLGVLFAEELFTFLGASAESRAYGILYPKIIFASSCFIILLFLINGIFRGIGNPALAMKSLWFANICNIILCPILINGWGIIPAMGIVGAALATAIGRVLGVFYQLYFLFFRVHLVTIKIRYILPKFELIAALIKVATPGIMQYVIASCSWIFLSQIVAKTGGENGSSGFQTAIRIMMFFMLPAWGLSNATATLVGLNLGAKNKERVREAVVLTAKYTMIFLGCAMTLCLVFGEAMIRFFTNDEYIIEIAYSALKIVSYGYLFYGVGMVLNNVFNGAGDTMTPTWINLIGFWVIQIPLAYLLSYTFKLDALGVFIAIPIAEALITIMSVIMYRRGKWINVKV</sequence>
<dbReference type="InterPro" id="IPR050222">
    <property type="entry name" value="MATE_MdtK"/>
</dbReference>
<evidence type="ECO:0000256" key="6">
    <source>
        <dbReference type="ARBA" id="ARBA00022989"/>
    </source>
</evidence>
<protein>
    <recommendedName>
        <fullName evidence="9">Multidrug-efflux transporter</fullName>
    </recommendedName>
</protein>
<evidence type="ECO:0000256" key="4">
    <source>
        <dbReference type="ARBA" id="ARBA00022475"/>
    </source>
</evidence>
<feature type="transmembrane region" description="Helical" evidence="10">
    <location>
        <begin position="297"/>
        <end position="320"/>
    </location>
</feature>
<dbReference type="Pfam" id="PF01554">
    <property type="entry name" value="MatE"/>
    <property type="match status" value="2"/>
</dbReference>
<feature type="transmembrane region" description="Helical" evidence="10">
    <location>
        <begin position="372"/>
        <end position="396"/>
    </location>
</feature>
<keyword evidence="5 10" id="KW-0812">Transmembrane</keyword>
<evidence type="ECO:0000256" key="7">
    <source>
        <dbReference type="ARBA" id="ARBA00023065"/>
    </source>
</evidence>
<evidence type="ECO:0000256" key="9">
    <source>
        <dbReference type="ARBA" id="ARBA00031636"/>
    </source>
</evidence>
<reference evidence="11 12" key="1">
    <citation type="submission" date="2024-09" db="EMBL/GenBank/DDBJ databases">
        <authorList>
            <person name="Sun Q."/>
            <person name="Mori K."/>
        </authorList>
    </citation>
    <scope>NUCLEOTIDE SEQUENCE [LARGE SCALE GENOMIC DNA]</scope>
    <source>
        <strain evidence="11 12">CECT 7955</strain>
    </source>
</reference>
<feature type="transmembrane region" description="Helical" evidence="10">
    <location>
        <begin position="255"/>
        <end position="277"/>
    </location>
</feature>
<evidence type="ECO:0000256" key="3">
    <source>
        <dbReference type="ARBA" id="ARBA00022449"/>
    </source>
</evidence>
<keyword evidence="4" id="KW-1003">Cell membrane</keyword>
<name>A0ABV5GTL4_9FLAO</name>
<proteinExistence type="predicted"/>
<feature type="transmembrane region" description="Helical" evidence="10">
    <location>
        <begin position="340"/>
        <end position="360"/>
    </location>
</feature>
<evidence type="ECO:0000256" key="10">
    <source>
        <dbReference type="SAM" id="Phobius"/>
    </source>
</evidence>
<keyword evidence="6 10" id="KW-1133">Transmembrane helix</keyword>
<feature type="transmembrane region" description="Helical" evidence="10">
    <location>
        <begin position="150"/>
        <end position="171"/>
    </location>
</feature>
<feature type="transmembrane region" description="Helical" evidence="10">
    <location>
        <begin position="112"/>
        <end position="130"/>
    </location>
</feature>
<dbReference type="NCBIfam" id="TIGR00797">
    <property type="entry name" value="matE"/>
    <property type="match status" value="1"/>
</dbReference>
<accession>A0ABV5GTL4</accession>
<feature type="transmembrane region" description="Helical" evidence="10">
    <location>
        <begin position="408"/>
        <end position="427"/>
    </location>
</feature>
<keyword evidence="7" id="KW-0406">Ion transport</keyword>
<keyword evidence="12" id="KW-1185">Reference proteome</keyword>
<keyword evidence="8 10" id="KW-0472">Membrane</keyword>
<comment type="caution">
    <text evidence="11">The sequence shown here is derived from an EMBL/GenBank/DDBJ whole genome shotgun (WGS) entry which is preliminary data.</text>
</comment>
<feature type="transmembrane region" description="Helical" evidence="10">
    <location>
        <begin position="183"/>
        <end position="205"/>
    </location>
</feature>
<dbReference type="RefSeq" id="WP_236458555.1">
    <property type="nucleotide sequence ID" value="NZ_CBCSGE010000001.1"/>
</dbReference>
<feature type="transmembrane region" description="Helical" evidence="10">
    <location>
        <begin position="29"/>
        <end position="55"/>
    </location>
</feature>
<evidence type="ECO:0000256" key="1">
    <source>
        <dbReference type="ARBA" id="ARBA00004651"/>
    </source>
</evidence>
<dbReference type="PIRSF" id="PIRSF006603">
    <property type="entry name" value="DinF"/>
    <property type="match status" value="1"/>
</dbReference>
<dbReference type="EMBL" id="JBHMEY010000094">
    <property type="protein sequence ID" value="MFB9098730.1"/>
    <property type="molecule type" value="Genomic_DNA"/>
</dbReference>
<dbReference type="CDD" id="cd13139">
    <property type="entry name" value="MATE_like_14"/>
    <property type="match status" value="1"/>
</dbReference>
<feature type="transmembrane region" description="Helical" evidence="10">
    <location>
        <begin position="75"/>
        <end position="92"/>
    </location>
</feature>
<evidence type="ECO:0000256" key="8">
    <source>
        <dbReference type="ARBA" id="ARBA00023136"/>
    </source>
</evidence>
<gene>
    <name evidence="11" type="ORF">ACFFVF_19665</name>
</gene>
<dbReference type="InterPro" id="IPR002528">
    <property type="entry name" value="MATE_fam"/>
</dbReference>
<evidence type="ECO:0000256" key="5">
    <source>
        <dbReference type="ARBA" id="ARBA00022692"/>
    </source>
</evidence>
<evidence type="ECO:0000313" key="12">
    <source>
        <dbReference type="Proteomes" id="UP001589607"/>
    </source>
</evidence>
<organism evidence="11 12">
    <name type="scientific">Flavobacterium jumunjinense</name>
    <dbReference type="NCBI Taxonomy" id="998845"/>
    <lineage>
        <taxon>Bacteria</taxon>
        <taxon>Pseudomonadati</taxon>
        <taxon>Bacteroidota</taxon>
        <taxon>Flavobacteriia</taxon>
        <taxon>Flavobacteriales</taxon>
        <taxon>Flavobacteriaceae</taxon>
        <taxon>Flavobacterium</taxon>
    </lineage>
</organism>
<keyword evidence="3" id="KW-0050">Antiport</keyword>